<dbReference type="VEuPathDB" id="FungiDB:SeMB42_g07758"/>
<feature type="compositionally biased region" description="Basic and acidic residues" evidence="2">
    <location>
        <begin position="705"/>
        <end position="724"/>
    </location>
</feature>
<dbReference type="InterPro" id="IPR007967">
    <property type="entry name" value="GSKIP_dom"/>
</dbReference>
<feature type="domain" description="Clu" evidence="3">
    <location>
        <begin position="381"/>
        <end position="632"/>
    </location>
</feature>
<feature type="region of interest" description="Disordered" evidence="2">
    <location>
        <begin position="1242"/>
        <end position="1326"/>
    </location>
</feature>
<organism evidence="4 5">
    <name type="scientific">Synchytrium endobioticum</name>
    <dbReference type="NCBI Taxonomy" id="286115"/>
    <lineage>
        <taxon>Eukaryota</taxon>
        <taxon>Fungi</taxon>
        <taxon>Fungi incertae sedis</taxon>
        <taxon>Chytridiomycota</taxon>
        <taxon>Chytridiomycota incertae sedis</taxon>
        <taxon>Chytridiomycetes</taxon>
        <taxon>Synchytriales</taxon>
        <taxon>Synchytriaceae</taxon>
        <taxon>Synchytrium</taxon>
    </lineage>
</organism>
<feature type="region of interest" description="Disordered" evidence="2">
    <location>
        <begin position="188"/>
        <end position="230"/>
    </location>
</feature>
<dbReference type="Pfam" id="PF13236">
    <property type="entry name" value="CLU"/>
    <property type="match status" value="1"/>
</dbReference>
<dbReference type="Pfam" id="PF15044">
    <property type="entry name" value="CLU_N"/>
    <property type="match status" value="1"/>
</dbReference>
<dbReference type="Pfam" id="PF13424">
    <property type="entry name" value="TPR_12"/>
    <property type="match status" value="1"/>
</dbReference>
<evidence type="ECO:0000313" key="5">
    <source>
        <dbReference type="Proteomes" id="UP000317494"/>
    </source>
</evidence>
<feature type="compositionally biased region" description="Polar residues" evidence="2">
    <location>
        <begin position="686"/>
        <end position="704"/>
    </location>
</feature>
<dbReference type="PROSITE" id="PS51823">
    <property type="entry name" value="CLU"/>
    <property type="match status" value="1"/>
</dbReference>
<dbReference type="STRING" id="286115.A0A507BW94"/>
<reference evidence="4 5" key="1">
    <citation type="journal article" date="2019" name="Sci. Rep.">
        <title>Comparative genomics of chytrid fungi reveal insights into the obligate biotrophic and pathogenic lifestyle of Synchytrium endobioticum.</title>
        <authorList>
            <person name="van de Vossenberg B.T.L.H."/>
            <person name="Warris S."/>
            <person name="Nguyen H.D.T."/>
            <person name="van Gent-Pelzer M.P.E."/>
            <person name="Joly D.L."/>
            <person name="van de Geest H.C."/>
            <person name="Bonants P.J.M."/>
            <person name="Smith D.S."/>
            <person name="Levesque C.A."/>
            <person name="van der Lee T.A.J."/>
        </authorList>
    </citation>
    <scope>NUCLEOTIDE SEQUENCE [LARGE SCALE GENOMIC DNA]</scope>
    <source>
        <strain evidence="4 5">MB42</strain>
    </source>
</reference>
<dbReference type="GO" id="GO:0003729">
    <property type="term" value="F:mRNA binding"/>
    <property type="evidence" value="ECO:0007669"/>
    <property type="project" value="TreeGrafter"/>
</dbReference>
<dbReference type="GO" id="GO:0048312">
    <property type="term" value="P:intracellular distribution of mitochondria"/>
    <property type="evidence" value="ECO:0007669"/>
    <property type="project" value="TreeGrafter"/>
</dbReference>
<comment type="caution">
    <text evidence="4">The sequence shown here is derived from an EMBL/GenBank/DDBJ whole genome shotgun (WGS) entry which is preliminary data.</text>
</comment>
<dbReference type="CDD" id="cd15466">
    <property type="entry name" value="CLU-central"/>
    <property type="match status" value="1"/>
</dbReference>
<dbReference type="InterPro" id="IPR025697">
    <property type="entry name" value="CLU_dom"/>
</dbReference>
<feature type="region of interest" description="Disordered" evidence="2">
    <location>
        <begin position="679"/>
        <end position="743"/>
    </location>
</feature>
<dbReference type="PANTHER" id="PTHR12601:SF6">
    <property type="entry name" value="CLUSTERED MITOCHONDRIA PROTEIN HOMOLOG"/>
    <property type="match status" value="1"/>
</dbReference>
<proteinExistence type="predicted"/>
<dbReference type="SUPFAM" id="SSF103107">
    <property type="entry name" value="Hypothetical protein c14orf129, hspc210"/>
    <property type="match status" value="1"/>
</dbReference>
<dbReference type="PANTHER" id="PTHR12601">
    <property type="entry name" value="EUKARYOTIC TRANSLATION INITIATION FACTOR 3 SUBUNIT EIF-3"/>
    <property type="match status" value="1"/>
</dbReference>
<dbReference type="Proteomes" id="UP000317494">
    <property type="component" value="Unassembled WGS sequence"/>
</dbReference>
<dbReference type="EMBL" id="QEAN01000616">
    <property type="protein sequence ID" value="TPX31448.1"/>
    <property type="molecule type" value="Genomic_DNA"/>
</dbReference>
<evidence type="ECO:0000259" key="3">
    <source>
        <dbReference type="PROSITE" id="PS51823"/>
    </source>
</evidence>
<dbReference type="Pfam" id="PF12807">
    <property type="entry name" value="eIF3_p135"/>
    <property type="match status" value="1"/>
</dbReference>
<dbReference type="GO" id="GO:0005737">
    <property type="term" value="C:cytoplasm"/>
    <property type="evidence" value="ECO:0007669"/>
    <property type="project" value="TreeGrafter"/>
</dbReference>
<dbReference type="Gene3D" id="3.30.2280.10">
    <property type="entry name" value="Hypothetical protein (hspc210)"/>
    <property type="match status" value="1"/>
</dbReference>
<dbReference type="SUPFAM" id="SSF48452">
    <property type="entry name" value="TPR-like"/>
    <property type="match status" value="1"/>
</dbReference>
<keyword evidence="5" id="KW-1185">Reference proteome</keyword>
<dbReference type="InterPro" id="IPR033646">
    <property type="entry name" value="CLU-central"/>
</dbReference>
<dbReference type="InterPro" id="IPR028275">
    <property type="entry name" value="CLU_N"/>
</dbReference>
<evidence type="ECO:0000256" key="2">
    <source>
        <dbReference type="SAM" id="MobiDB-lite"/>
    </source>
</evidence>
<dbReference type="InterPro" id="IPR023231">
    <property type="entry name" value="GSKIP_dom_sf"/>
</dbReference>
<evidence type="ECO:0000256" key="1">
    <source>
        <dbReference type="ARBA" id="ARBA00022490"/>
    </source>
</evidence>
<accession>A0A507BW94</accession>
<feature type="compositionally biased region" description="Basic and acidic residues" evidence="2">
    <location>
        <begin position="1242"/>
        <end position="1252"/>
    </location>
</feature>
<evidence type="ECO:0000313" key="4">
    <source>
        <dbReference type="EMBL" id="TPX31448.1"/>
    </source>
</evidence>
<dbReference type="Pfam" id="PF05303">
    <property type="entry name" value="GSKIP_dom"/>
    <property type="match status" value="1"/>
</dbReference>
<dbReference type="InterPro" id="IPR027523">
    <property type="entry name" value="CLU_prot"/>
</dbReference>
<dbReference type="Gene3D" id="1.25.40.10">
    <property type="entry name" value="Tetratricopeptide repeat domain"/>
    <property type="match status" value="1"/>
</dbReference>
<dbReference type="FunFam" id="3.30.2280.10:FF:000002">
    <property type="entry name" value="Clustered mitochondria protein homolog"/>
    <property type="match status" value="1"/>
</dbReference>
<gene>
    <name evidence="4" type="ORF">SeMB42_g07758</name>
</gene>
<name>A0A507BW94_9FUNG</name>
<protein>
    <recommendedName>
        <fullName evidence="3">Clu domain-containing protein</fullName>
    </recommendedName>
</protein>
<feature type="compositionally biased region" description="Polar residues" evidence="2">
    <location>
        <begin position="1260"/>
        <end position="1269"/>
    </location>
</feature>
<dbReference type="InterPro" id="IPR011990">
    <property type="entry name" value="TPR-like_helical_dom_sf"/>
</dbReference>
<keyword evidence="1" id="KW-0963">Cytoplasm</keyword>
<sequence>MPAHPGCLFCERPEACPEPSKSCLREEMTSNDMTDPNPESATNNATAPAVSEVEKPFNLTVVLPGGRTKLDIPVSLHVSIQDIRQYLLESPESNFHTCFSLQVHGTRLSDVVTLEECKEFTSGDEMHMVPEPYSDRDVRVHISRFREVLTNFTNIAPPYGADAGISYLTAVSGENMHASLQAEMLDVSKHPNKRSNNDKNNKKSKNSSGKENGISPSPPRPPQPNSQAREGKIKHAFHDYEFEEIPSASLVNIVPENHHSPFLPCVKSIDISPWNPPPHYRRMMGDLSYLLITTLENERLHITCSASGFYVNSSTDTVFNPTPASPKSHHAHTLPALLTSVSPLFTTNFDILQQLNGKRHPFEYFSIASTSISYPWCVRTLPHHADAARTLDVYMTATDALELWGARDYNDDIQTSRELPHGTPQERIIRDATSAKLHSEFVDAAVKGAMAISKKAIQPINPQEPDTNQIYIHENIFFSAGADADGKLAELGGWEAAQVSISKDIDGIRALNSRELENCYSLGTALVDYAGRRILAQTIIPGLLRKSQQQQNAVSYGSVDSGTKEIASDPKFHELAKKVAEELRLSEHVVEDGEGKQHSLWTSIDTKGILGNDGRMYLLDLYRLTPVDVEWLDKVEKEKGDNKYPHKMVFLRHELVEHFVEYKVREFLMAHRPQLEAELQAEKSKTTATDGSSSVQKDNGATDTNHSDEQQLPIHNEKKYKEVNEMSDGESNGLKSEEEQREKVVVDTMDVDKPLTEPTLNELQFDLRMNPDAFTPVKRCGSDETIQAEDDLVRQASKYIVEQMIPSYILELINNPSMHPLDGESLTRQMHARGINMRYLGHLVQFFETKLPNYVIKYSVEVAKQEMVARACKKVMREYLRDTPSYMWSHCTSHFLNCLFRDDSVAVEVVMESFHTLHLPSLDEKPAFMAITPESLHARIQTEVLSRFRYTLLQSWWTTRRIRLLRSICIKVGIQIEARVYNFSPSATTFPIFQPIDIINLYPIVKSPEPKSSMAEEAAEHGKMAIAKGQKELGLELVTESVTIAEQVYGPVHPETGRALAQLAMIHFGNKDFEAARDLQKKAVIVMERTIGVDDPDVLQQYMNLGYFEYSLNNFHVGLKYMRHALNRWEMLASGDKHPESAQADANIATILQKLKDLELSTCFFERACSTNEELLGRESILTAVSYQSLTKSYFLSGDYRKALASERAAFTFFKEKLGLNDVRTQESAALLRTITERAVVDAKREKEEMERAKKRQSQKQRSTATNGAEHNGLEAVSKGHLPVEELLKFIGGSAPNGGGKKKKRGGNSNSSSVGNGNGPHNEVEI</sequence>